<proteinExistence type="predicted"/>
<organism evidence="1 2">
    <name type="scientific">Rhodopseudomonas palustris (strain HaA2)</name>
    <dbReference type="NCBI Taxonomy" id="316058"/>
    <lineage>
        <taxon>Bacteria</taxon>
        <taxon>Pseudomonadati</taxon>
        <taxon>Pseudomonadota</taxon>
        <taxon>Alphaproteobacteria</taxon>
        <taxon>Hyphomicrobiales</taxon>
        <taxon>Nitrobacteraceae</taxon>
        <taxon>Rhodopseudomonas</taxon>
    </lineage>
</organism>
<reference evidence="1 2" key="1">
    <citation type="submission" date="2006-01" db="EMBL/GenBank/DDBJ databases">
        <title>Complete sequence of Rhodopseudomonas palustris HaA2.</title>
        <authorList>
            <consortium name="US DOE Joint Genome Institute"/>
            <person name="Copeland A."/>
            <person name="Lucas S."/>
            <person name="Lapidus A."/>
            <person name="Barry K."/>
            <person name="Detter J.C."/>
            <person name="Glavina T."/>
            <person name="Hammon N."/>
            <person name="Israni S."/>
            <person name="Pitluck S."/>
            <person name="Chain P."/>
            <person name="Malfatti S."/>
            <person name="Shin M."/>
            <person name="Vergez L."/>
            <person name="Schmutz J."/>
            <person name="Larimer F."/>
            <person name="Land M."/>
            <person name="Hauser L."/>
            <person name="Pelletier D.A."/>
            <person name="Kyrpides N."/>
            <person name="Anderson I."/>
            <person name="Oda Y."/>
            <person name="Harwood C.S."/>
            <person name="Richardson P."/>
        </authorList>
    </citation>
    <scope>NUCLEOTIDE SEQUENCE [LARGE SCALE GENOMIC DNA]</scope>
    <source>
        <strain evidence="1 2">HaA2</strain>
    </source>
</reference>
<evidence type="ECO:0000313" key="2">
    <source>
        <dbReference type="Proteomes" id="UP000008809"/>
    </source>
</evidence>
<dbReference type="HOGENOM" id="CLU_2828397_0_0_5"/>
<gene>
    <name evidence="1" type="ordered locus">RPB_2951</name>
</gene>
<accession>Q2IVV7</accession>
<protein>
    <submittedName>
        <fullName evidence="1">Uncharacterized protein</fullName>
    </submittedName>
</protein>
<dbReference type="Proteomes" id="UP000008809">
    <property type="component" value="Chromosome"/>
</dbReference>
<evidence type="ECO:0000313" key="1">
    <source>
        <dbReference type="EMBL" id="ABD07653.1"/>
    </source>
</evidence>
<dbReference type="RefSeq" id="WP_011441837.1">
    <property type="nucleotide sequence ID" value="NC_007778.1"/>
</dbReference>
<dbReference type="OrthoDB" id="8141058at2"/>
<name>Q2IVV7_RHOP2</name>
<dbReference type="EMBL" id="CP000250">
    <property type="protein sequence ID" value="ABD07653.1"/>
    <property type="molecule type" value="Genomic_DNA"/>
</dbReference>
<dbReference type="AlphaFoldDB" id="Q2IVV7"/>
<keyword evidence="2" id="KW-1185">Reference proteome</keyword>
<dbReference type="KEGG" id="rpb:RPB_2951"/>
<sequence length="66" mass="7501">MDRRRRPECTACGERTALARIFPIENIHELRTFECLTCGHVDRYAVKAGPESYWVLLREPGAPAVA</sequence>